<evidence type="ECO:0000256" key="1">
    <source>
        <dbReference type="SAM" id="Phobius"/>
    </source>
</evidence>
<protein>
    <submittedName>
        <fullName evidence="2">Uncharacterized protein</fullName>
    </submittedName>
</protein>
<accession>A0A4R3HZK2</accession>
<reference evidence="2 3" key="1">
    <citation type="submission" date="2019-03" db="EMBL/GenBank/DDBJ databases">
        <title>Genomic Encyclopedia of Archaeal and Bacterial Type Strains, Phase II (KMG-II): from individual species to whole genera.</title>
        <authorList>
            <person name="Goeker M."/>
        </authorList>
    </citation>
    <scope>NUCLEOTIDE SEQUENCE [LARGE SCALE GENOMIC DNA]</scope>
    <source>
        <strain evidence="2 3">DSM 15388</strain>
    </source>
</reference>
<comment type="caution">
    <text evidence="2">The sequence shown here is derived from an EMBL/GenBank/DDBJ whole genome shotgun (WGS) entry which is preliminary data.</text>
</comment>
<proteinExistence type="predicted"/>
<evidence type="ECO:0000313" key="3">
    <source>
        <dbReference type="Proteomes" id="UP000295793"/>
    </source>
</evidence>
<evidence type="ECO:0000313" key="2">
    <source>
        <dbReference type="EMBL" id="TCS38837.1"/>
    </source>
</evidence>
<keyword evidence="1" id="KW-0812">Transmembrane</keyword>
<organism evidence="2 3">
    <name type="scientific">Reinekea marinisedimentorum</name>
    <dbReference type="NCBI Taxonomy" id="230495"/>
    <lineage>
        <taxon>Bacteria</taxon>
        <taxon>Pseudomonadati</taxon>
        <taxon>Pseudomonadota</taxon>
        <taxon>Gammaproteobacteria</taxon>
        <taxon>Oceanospirillales</taxon>
        <taxon>Saccharospirillaceae</taxon>
        <taxon>Reinekea</taxon>
    </lineage>
</organism>
<name>A0A4R3HZK2_9GAMM</name>
<keyword evidence="1" id="KW-0472">Membrane</keyword>
<dbReference type="Proteomes" id="UP000295793">
    <property type="component" value="Unassembled WGS sequence"/>
</dbReference>
<dbReference type="EMBL" id="SLZR01000014">
    <property type="protein sequence ID" value="TCS38837.1"/>
    <property type="molecule type" value="Genomic_DNA"/>
</dbReference>
<feature type="transmembrane region" description="Helical" evidence="1">
    <location>
        <begin position="12"/>
        <end position="32"/>
    </location>
</feature>
<sequence length="94" mass="10815">MENNYRCRTSNLILSFLPTLSFNSAVWVMKALRTAYAMCIHKIAKIYRVTTLIPSATDLSRTKAMLANAGAKRRLMLISYIFRLIDCIYLFESN</sequence>
<dbReference type="AlphaFoldDB" id="A0A4R3HZK2"/>
<keyword evidence="1" id="KW-1133">Transmembrane helix</keyword>
<gene>
    <name evidence="2" type="ORF">BCF53_1142</name>
</gene>
<keyword evidence="3" id="KW-1185">Reference proteome</keyword>